<feature type="region of interest" description="Disordered" evidence="2">
    <location>
        <begin position="1"/>
        <end position="20"/>
    </location>
</feature>
<protein>
    <recommendedName>
        <fullName evidence="3">CCHC-type domain-containing protein</fullName>
    </recommendedName>
</protein>
<dbReference type="InterPro" id="IPR040256">
    <property type="entry name" value="At4g02000-like"/>
</dbReference>
<dbReference type="InterPro" id="IPR001878">
    <property type="entry name" value="Znf_CCHC"/>
</dbReference>
<feature type="domain" description="CCHC-type" evidence="3">
    <location>
        <begin position="530"/>
        <end position="544"/>
    </location>
</feature>
<dbReference type="GO" id="GO:0003676">
    <property type="term" value="F:nucleic acid binding"/>
    <property type="evidence" value="ECO:0007669"/>
    <property type="project" value="InterPro"/>
</dbReference>
<feature type="region of interest" description="Disordered" evidence="2">
    <location>
        <begin position="675"/>
        <end position="723"/>
    </location>
</feature>
<comment type="caution">
    <text evidence="4">The sequence shown here is derived from an EMBL/GenBank/DDBJ whole genome shotgun (WGS) entry which is preliminary data.</text>
</comment>
<dbReference type="GO" id="GO:0008270">
    <property type="term" value="F:zinc ion binding"/>
    <property type="evidence" value="ECO:0007669"/>
    <property type="project" value="UniProtKB-KW"/>
</dbReference>
<proteinExistence type="predicted"/>
<sequence>MPLKRSRGRESVEEEGRSLGLSSRRYDLRERVGGRCVRTDVAECSRVMSETRSSDTVADFGLAGIAAMSEREDVHIGDGMMIDSDCEDDCVITGVRTVEQELAPKGHEIVMVHDYVTIVRMIALNPYSAISYESDPDEDEDPRFLHTQIPAPTSNSPSHVAGPSSPPIPDTEEDLFLVLTQGKETEVGPKVVVVDSSNVNSVPDPRWPYLTRWTQNSPSPSPSVISPSISLVKPLTIGSSLKIARSSSLDFVNLTSSLDSTLPVTVEPPIEHVVSITSLSYSTEVSLPTSALPPIVSATLDESIAPIKLVSPTLKGAWAKQLKFTSSSASQQDVGGAPMQSHLEATKEDNVRFPWAAKMDPAARNLYRATSPEFMEDGTPKVTIPSHVFLQGLVNQKEYVLGQFYRCSPPPGGLIHARGLWHVDDCLMFVAPWSTADTFDLSEISTIPVWVTLKNIPNRLYSIPGISHIASGLGAPMATYKPRLDPSLMSEANILVEVELSKAFPPRIAAVDKKENISMVNIEYAWIPAKCGKCGQLGHKASRCMKPHLAHEKVTEIVSEEIITPAIVSLASATNLVSPITLQTKTPIDVPITDSKIQIDTVFDIEAGPIQDKDNCTGVADCFTNVEAKVVTEETCTVESVFKIAGTKDNVILNSIVSVESDSGSELMELMTPSGQRLLRERPVKPSIKAKEIQASSTTRGRGNRGRGNRGRGNRGRGNRGRG</sequence>
<name>A0A178W031_ARATH</name>
<accession>A0A178W031</accession>
<evidence type="ECO:0000256" key="1">
    <source>
        <dbReference type="PROSITE-ProRule" id="PRU00047"/>
    </source>
</evidence>
<feature type="compositionally biased region" description="Basic and acidic residues" evidence="2">
    <location>
        <begin position="678"/>
        <end position="692"/>
    </location>
</feature>
<feature type="compositionally biased region" description="Basic residues" evidence="2">
    <location>
        <begin position="702"/>
        <end position="723"/>
    </location>
</feature>
<keyword evidence="1" id="KW-0863">Zinc-finger</keyword>
<organism evidence="4 5">
    <name type="scientific">Arabidopsis thaliana</name>
    <name type="common">Mouse-ear cress</name>
    <dbReference type="NCBI Taxonomy" id="3702"/>
    <lineage>
        <taxon>Eukaryota</taxon>
        <taxon>Viridiplantae</taxon>
        <taxon>Streptophyta</taxon>
        <taxon>Embryophyta</taxon>
        <taxon>Tracheophyta</taxon>
        <taxon>Spermatophyta</taxon>
        <taxon>Magnoliopsida</taxon>
        <taxon>eudicotyledons</taxon>
        <taxon>Gunneridae</taxon>
        <taxon>Pentapetalae</taxon>
        <taxon>rosids</taxon>
        <taxon>malvids</taxon>
        <taxon>Brassicales</taxon>
        <taxon>Brassicaceae</taxon>
        <taxon>Camelineae</taxon>
        <taxon>Arabidopsis</taxon>
    </lineage>
</organism>
<feature type="region of interest" description="Disordered" evidence="2">
    <location>
        <begin position="133"/>
        <end position="171"/>
    </location>
</feature>
<dbReference type="ExpressionAtlas" id="A0A178W031">
    <property type="expression patterns" value="differential"/>
</dbReference>
<dbReference type="Proteomes" id="UP000078284">
    <property type="component" value="Chromosome 2"/>
</dbReference>
<dbReference type="PANTHER" id="PTHR31286">
    <property type="entry name" value="GLYCINE-RICH CELL WALL STRUCTURAL PROTEIN 1.8-LIKE"/>
    <property type="match status" value="1"/>
</dbReference>
<gene>
    <name evidence="4" type="ordered locus">AXX17_At2g06190</name>
</gene>
<keyword evidence="1" id="KW-0479">Metal-binding</keyword>
<dbReference type="AlphaFoldDB" id="A0A178W031"/>
<evidence type="ECO:0000256" key="2">
    <source>
        <dbReference type="SAM" id="MobiDB-lite"/>
    </source>
</evidence>
<dbReference type="PROSITE" id="PS50158">
    <property type="entry name" value="ZF_CCHC"/>
    <property type="match status" value="1"/>
</dbReference>
<evidence type="ECO:0000259" key="3">
    <source>
        <dbReference type="PROSITE" id="PS50158"/>
    </source>
</evidence>
<dbReference type="EMBL" id="LUHQ01000002">
    <property type="protein sequence ID" value="OAP11061.1"/>
    <property type="molecule type" value="Genomic_DNA"/>
</dbReference>
<feature type="compositionally biased region" description="Basic and acidic residues" evidence="2">
    <location>
        <begin position="8"/>
        <end position="17"/>
    </location>
</feature>
<dbReference type="PANTHER" id="PTHR31286:SF133">
    <property type="entry name" value="TA11-LIKE NON-LTR RETROELEMENT PROTEIN-RELATED"/>
    <property type="match status" value="1"/>
</dbReference>
<keyword evidence="1" id="KW-0862">Zinc</keyword>
<reference evidence="5" key="1">
    <citation type="journal article" date="2016" name="Proc. Natl. Acad. Sci. U.S.A.">
        <title>Chromosome-level assembly of Arabidopsis thaliana Ler reveals the extent of translocation and inversion polymorphisms.</title>
        <authorList>
            <person name="Zapata L."/>
            <person name="Ding J."/>
            <person name="Willing E.M."/>
            <person name="Hartwig B."/>
            <person name="Bezdan D."/>
            <person name="Jiao W.B."/>
            <person name="Patel V."/>
            <person name="Velikkakam James G."/>
            <person name="Koornneef M."/>
            <person name="Ossowski S."/>
            <person name="Schneeberger K."/>
        </authorList>
    </citation>
    <scope>NUCLEOTIDE SEQUENCE [LARGE SCALE GENOMIC DNA]</scope>
    <source>
        <strain evidence="5">cv. Landsberg erecta</strain>
    </source>
</reference>
<evidence type="ECO:0000313" key="4">
    <source>
        <dbReference type="EMBL" id="OAP11061.1"/>
    </source>
</evidence>
<evidence type="ECO:0000313" key="5">
    <source>
        <dbReference type="Proteomes" id="UP000078284"/>
    </source>
</evidence>